<reference evidence="2 3" key="1">
    <citation type="journal article" date="2014" name="Nat. Genet.">
        <title>Genome sequence of the hot pepper provides insights into the evolution of pungency in Capsicum species.</title>
        <authorList>
            <person name="Kim S."/>
            <person name="Park M."/>
            <person name="Yeom S.I."/>
            <person name="Kim Y.M."/>
            <person name="Lee J.M."/>
            <person name="Lee H.A."/>
            <person name="Seo E."/>
            <person name="Choi J."/>
            <person name="Cheong K."/>
            <person name="Kim K.T."/>
            <person name="Jung K."/>
            <person name="Lee G.W."/>
            <person name="Oh S.K."/>
            <person name="Bae C."/>
            <person name="Kim S.B."/>
            <person name="Lee H.Y."/>
            <person name="Kim S.Y."/>
            <person name="Kim M.S."/>
            <person name="Kang B.C."/>
            <person name="Jo Y.D."/>
            <person name="Yang H.B."/>
            <person name="Jeong H.J."/>
            <person name="Kang W.H."/>
            <person name="Kwon J.K."/>
            <person name="Shin C."/>
            <person name="Lim J.Y."/>
            <person name="Park J.H."/>
            <person name="Huh J.H."/>
            <person name="Kim J.S."/>
            <person name="Kim B.D."/>
            <person name="Cohen O."/>
            <person name="Paran I."/>
            <person name="Suh M.C."/>
            <person name="Lee S.B."/>
            <person name="Kim Y.K."/>
            <person name="Shin Y."/>
            <person name="Noh S.J."/>
            <person name="Park J."/>
            <person name="Seo Y.S."/>
            <person name="Kwon S.Y."/>
            <person name="Kim H.A."/>
            <person name="Park J.M."/>
            <person name="Kim H.J."/>
            <person name="Choi S.B."/>
            <person name="Bosland P.W."/>
            <person name="Reeves G."/>
            <person name="Jo S.H."/>
            <person name="Lee B.W."/>
            <person name="Cho H.T."/>
            <person name="Choi H.S."/>
            <person name="Lee M.S."/>
            <person name="Yu Y."/>
            <person name="Do Choi Y."/>
            <person name="Park B.S."/>
            <person name="van Deynze A."/>
            <person name="Ashrafi H."/>
            <person name="Hill T."/>
            <person name="Kim W.T."/>
            <person name="Pai H.S."/>
            <person name="Ahn H.K."/>
            <person name="Yeam I."/>
            <person name="Giovannoni J.J."/>
            <person name="Rose J.K."/>
            <person name="Sorensen I."/>
            <person name="Lee S.J."/>
            <person name="Kim R.W."/>
            <person name="Choi I.Y."/>
            <person name="Choi B.S."/>
            <person name="Lim J.S."/>
            <person name="Lee Y.H."/>
            <person name="Choi D."/>
        </authorList>
    </citation>
    <scope>NUCLEOTIDE SEQUENCE [LARGE SCALE GENOMIC DNA]</scope>
    <source>
        <strain evidence="3">cv. CM334</strain>
    </source>
</reference>
<gene>
    <name evidence="2" type="ORF">T459_05403</name>
</gene>
<dbReference type="Gramene" id="PHT90290">
    <property type="protein sequence ID" value="PHT90290"/>
    <property type="gene ID" value="T459_05403"/>
</dbReference>
<protein>
    <recommendedName>
        <fullName evidence="1">KIB1-4 beta-propeller domain-containing protein</fullName>
    </recommendedName>
</protein>
<sequence>MACPCRPMETIRGNRYSLPMTYATSVPCTADIEGPYYKEVTLVPSTKDPNLIYHKTMTFNVFKVDFINDHRVKLQHLEDIGNPAFFVGKNRSFVLSTTEFPELRSGSIYFADE</sequence>
<accession>A0A2G3A7X1</accession>
<dbReference type="PANTHER" id="PTHR36901">
    <property type="entry name" value="F-BOX DOMAIN CONTAINING PROTEIN, EXPRESSED-RELATED"/>
    <property type="match status" value="1"/>
</dbReference>
<dbReference type="Pfam" id="PF03478">
    <property type="entry name" value="Beta-prop_KIB1-4"/>
    <property type="match status" value="1"/>
</dbReference>
<reference evidence="2 3" key="2">
    <citation type="journal article" date="2017" name="Genome Biol.">
        <title>New reference genome sequences of hot pepper reveal the massive evolution of plant disease-resistance genes by retroduplication.</title>
        <authorList>
            <person name="Kim S."/>
            <person name="Park J."/>
            <person name="Yeom S.I."/>
            <person name="Kim Y.M."/>
            <person name="Seo E."/>
            <person name="Kim K.T."/>
            <person name="Kim M.S."/>
            <person name="Lee J.M."/>
            <person name="Cheong K."/>
            <person name="Shin H.S."/>
            <person name="Kim S.B."/>
            <person name="Han K."/>
            <person name="Lee J."/>
            <person name="Park M."/>
            <person name="Lee H.A."/>
            <person name="Lee H.Y."/>
            <person name="Lee Y."/>
            <person name="Oh S."/>
            <person name="Lee J.H."/>
            <person name="Choi E."/>
            <person name="Choi E."/>
            <person name="Lee S.E."/>
            <person name="Jeon J."/>
            <person name="Kim H."/>
            <person name="Choi G."/>
            <person name="Song H."/>
            <person name="Lee J."/>
            <person name="Lee S.C."/>
            <person name="Kwon J.K."/>
            <person name="Lee H.Y."/>
            <person name="Koo N."/>
            <person name="Hong Y."/>
            <person name="Kim R.W."/>
            <person name="Kang W.H."/>
            <person name="Huh J.H."/>
            <person name="Kang B.C."/>
            <person name="Yang T.J."/>
            <person name="Lee Y.H."/>
            <person name="Bennetzen J.L."/>
            <person name="Choi D."/>
        </authorList>
    </citation>
    <scope>NUCLEOTIDE SEQUENCE [LARGE SCALE GENOMIC DNA]</scope>
    <source>
        <strain evidence="3">cv. CM334</strain>
    </source>
</reference>
<feature type="domain" description="KIB1-4 beta-propeller" evidence="1">
    <location>
        <begin position="52"/>
        <end position="112"/>
    </location>
</feature>
<proteinExistence type="predicted"/>
<organism evidence="2 3">
    <name type="scientific">Capsicum annuum</name>
    <name type="common">Capsicum pepper</name>
    <dbReference type="NCBI Taxonomy" id="4072"/>
    <lineage>
        <taxon>Eukaryota</taxon>
        <taxon>Viridiplantae</taxon>
        <taxon>Streptophyta</taxon>
        <taxon>Embryophyta</taxon>
        <taxon>Tracheophyta</taxon>
        <taxon>Spermatophyta</taxon>
        <taxon>Magnoliopsida</taxon>
        <taxon>eudicotyledons</taxon>
        <taxon>Gunneridae</taxon>
        <taxon>Pentapetalae</taxon>
        <taxon>asterids</taxon>
        <taxon>lamiids</taxon>
        <taxon>Solanales</taxon>
        <taxon>Solanaceae</taxon>
        <taxon>Solanoideae</taxon>
        <taxon>Capsiceae</taxon>
        <taxon>Capsicum</taxon>
    </lineage>
</organism>
<keyword evidence="3" id="KW-1185">Reference proteome</keyword>
<dbReference type="AlphaFoldDB" id="A0A2G3A7X1"/>
<dbReference type="PANTHER" id="PTHR36901:SF1">
    <property type="entry name" value="F-BOX DOMAIN CONTAINING PROTEIN, EXPRESSED"/>
    <property type="match status" value="1"/>
</dbReference>
<name>A0A2G3A7X1_CAPAN</name>
<comment type="caution">
    <text evidence="2">The sequence shown here is derived from an EMBL/GenBank/DDBJ whole genome shotgun (WGS) entry which is preliminary data.</text>
</comment>
<evidence type="ECO:0000313" key="2">
    <source>
        <dbReference type="EMBL" id="PHT90290.1"/>
    </source>
</evidence>
<dbReference type="Proteomes" id="UP000222542">
    <property type="component" value="Unassembled WGS sequence"/>
</dbReference>
<dbReference type="InterPro" id="IPR005174">
    <property type="entry name" value="KIB1-4_b-propeller"/>
</dbReference>
<evidence type="ECO:0000313" key="3">
    <source>
        <dbReference type="Proteomes" id="UP000222542"/>
    </source>
</evidence>
<evidence type="ECO:0000259" key="1">
    <source>
        <dbReference type="Pfam" id="PF03478"/>
    </source>
</evidence>
<dbReference type="EMBL" id="AYRZ02000002">
    <property type="protein sequence ID" value="PHT90290.1"/>
    <property type="molecule type" value="Genomic_DNA"/>
</dbReference>